<evidence type="ECO:0000313" key="4">
    <source>
        <dbReference type="Proteomes" id="UP000660885"/>
    </source>
</evidence>
<dbReference type="Pfam" id="PF00795">
    <property type="entry name" value="CN_hydrolase"/>
    <property type="match status" value="1"/>
</dbReference>
<protein>
    <submittedName>
        <fullName evidence="3">Carbon-nitrogen hydrolase family protein</fullName>
    </submittedName>
</protein>
<dbReference type="SUPFAM" id="SSF56317">
    <property type="entry name" value="Carbon-nitrogen hydrolase"/>
    <property type="match status" value="1"/>
</dbReference>
<dbReference type="PANTHER" id="PTHR46044:SF1">
    <property type="entry name" value="CN HYDROLASE DOMAIN-CONTAINING PROTEIN"/>
    <property type="match status" value="1"/>
</dbReference>
<comment type="similarity">
    <text evidence="1">Belongs to the carbon-nitrogen hydrolase superfamily. Nitrilase family.</text>
</comment>
<gene>
    <name evidence="3" type="ORF">JMJ56_26255</name>
</gene>
<name>A0ABS1U9Y9_9PROT</name>
<dbReference type="Gene3D" id="3.60.110.10">
    <property type="entry name" value="Carbon-nitrogen hydrolase"/>
    <property type="match status" value="1"/>
</dbReference>
<dbReference type="PROSITE" id="PS50263">
    <property type="entry name" value="CN_HYDROLASE"/>
    <property type="match status" value="1"/>
</dbReference>
<proteinExistence type="inferred from homology"/>
<sequence length="338" mass="36146">MTRFPAFRLAAVQAAPVFLDPAASTEKACRLIREAAARGAALAAFGEAWLPGFPFFLGAPMDEAFWRASAEYIASAVEVPGPETDRLCRAACEAGIDVAIGVVERDPRTLGTVWCTALLIGGREGAIIGRHRKLKPTHRERTIWGDGPDGSGLRAHQRPYARVSALSCYEHMMLLPGYALVAQGTQVHVAGWPGWEPAEAPRGGYLWPRQTLLSRAFAAQGACYVLCVGGLRRREDVPERFRGLCGPDMTGDSLIIDPRGEVIAGPAEGETILVAGVSLEAVAAAKAVCDVAGHYARPDVFEVRVDGQPLAVASAVTTQGVHRPEGIRPNRDKLPEPI</sequence>
<dbReference type="CDD" id="cd07564">
    <property type="entry name" value="nitrilases_CHs"/>
    <property type="match status" value="1"/>
</dbReference>
<comment type="caution">
    <text evidence="3">The sequence shown here is derived from an EMBL/GenBank/DDBJ whole genome shotgun (WGS) entry which is preliminary data.</text>
</comment>
<feature type="domain" description="CN hydrolase" evidence="2">
    <location>
        <begin position="7"/>
        <end position="279"/>
    </location>
</feature>
<dbReference type="GO" id="GO:0016787">
    <property type="term" value="F:hydrolase activity"/>
    <property type="evidence" value="ECO:0007669"/>
    <property type="project" value="UniProtKB-KW"/>
</dbReference>
<evidence type="ECO:0000313" key="3">
    <source>
        <dbReference type="EMBL" id="MBL6081498.1"/>
    </source>
</evidence>
<accession>A0ABS1U9Y9</accession>
<dbReference type="EMBL" id="JAETWB010000028">
    <property type="protein sequence ID" value="MBL6081498.1"/>
    <property type="molecule type" value="Genomic_DNA"/>
</dbReference>
<dbReference type="RefSeq" id="WP_202834717.1">
    <property type="nucleotide sequence ID" value="NZ_JAETWB010000028.1"/>
</dbReference>
<keyword evidence="4" id="KW-1185">Reference proteome</keyword>
<evidence type="ECO:0000259" key="2">
    <source>
        <dbReference type="PROSITE" id="PS50263"/>
    </source>
</evidence>
<dbReference type="Proteomes" id="UP000660885">
    <property type="component" value="Unassembled WGS sequence"/>
</dbReference>
<dbReference type="InterPro" id="IPR036526">
    <property type="entry name" value="C-N_Hydrolase_sf"/>
</dbReference>
<dbReference type="PANTHER" id="PTHR46044">
    <property type="entry name" value="NITRILASE"/>
    <property type="match status" value="1"/>
</dbReference>
<dbReference type="InterPro" id="IPR044149">
    <property type="entry name" value="Nitrilases_CHs"/>
</dbReference>
<keyword evidence="3" id="KW-0378">Hydrolase</keyword>
<organism evidence="3 4">
    <name type="scientific">Belnapia arida</name>
    <dbReference type="NCBI Taxonomy" id="2804533"/>
    <lineage>
        <taxon>Bacteria</taxon>
        <taxon>Pseudomonadati</taxon>
        <taxon>Pseudomonadota</taxon>
        <taxon>Alphaproteobacteria</taxon>
        <taxon>Acetobacterales</taxon>
        <taxon>Roseomonadaceae</taxon>
        <taxon>Belnapia</taxon>
    </lineage>
</organism>
<evidence type="ECO:0000256" key="1">
    <source>
        <dbReference type="ARBA" id="ARBA00008129"/>
    </source>
</evidence>
<dbReference type="InterPro" id="IPR003010">
    <property type="entry name" value="C-N_Hydrolase"/>
</dbReference>
<reference evidence="3 4" key="1">
    <citation type="submission" date="2021-01" db="EMBL/GenBank/DDBJ databases">
        <title>Belnapia mucosa sp. nov. and Belnapia arida sp. nov., isolated from the Tabernas Desert (Almeria, Spain).</title>
        <authorList>
            <person name="Molina-Menor E."/>
            <person name="Vidal-Verdu A."/>
            <person name="Calonge A."/>
            <person name="Satari L."/>
            <person name="Pereto J."/>
            <person name="Porcar M."/>
        </authorList>
    </citation>
    <scope>NUCLEOTIDE SEQUENCE [LARGE SCALE GENOMIC DNA]</scope>
    <source>
        <strain evidence="3 4">T18</strain>
    </source>
</reference>